<dbReference type="Proteomes" id="UP000800094">
    <property type="component" value="Unassembled WGS sequence"/>
</dbReference>
<dbReference type="GeneID" id="54577616"/>
<dbReference type="PANTHER" id="PTHR42470:SF1">
    <property type="entry name" value="VAST DOMAIN-CONTAINING PROTEIN"/>
    <property type="match status" value="1"/>
</dbReference>
<reference evidence="3" key="1">
    <citation type="journal article" date="2020" name="Stud. Mycol.">
        <title>101 Dothideomycetes genomes: a test case for predicting lifestyles and emergence of pathogens.</title>
        <authorList>
            <person name="Haridas S."/>
            <person name="Albert R."/>
            <person name="Binder M."/>
            <person name="Bloem J."/>
            <person name="Labutti K."/>
            <person name="Salamov A."/>
            <person name="Andreopoulos B."/>
            <person name="Baker S."/>
            <person name="Barry K."/>
            <person name="Bills G."/>
            <person name="Bluhm B."/>
            <person name="Cannon C."/>
            <person name="Castanera R."/>
            <person name="Culley D."/>
            <person name="Daum C."/>
            <person name="Ezra D."/>
            <person name="Gonzalez J."/>
            <person name="Henrissat B."/>
            <person name="Kuo A."/>
            <person name="Liang C."/>
            <person name="Lipzen A."/>
            <person name="Lutzoni F."/>
            <person name="Magnuson J."/>
            <person name="Mondo S."/>
            <person name="Nolan M."/>
            <person name="Ohm R."/>
            <person name="Pangilinan J."/>
            <person name="Park H.-J."/>
            <person name="Ramirez L."/>
            <person name="Alfaro M."/>
            <person name="Sun H."/>
            <person name="Tritt A."/>
            <person name="Yoshinaga Y."/>
            <person name="Zwiers L.-H."/>
            <person name="Turgeon B."/>
            <person name="Goodwin S."/>
            <person name="Spatafora J."/>
            <person name="Crous P."/>
            <person name="Grigoriev I."/>
        </authorList>
    </citation>
    <scope>NUCLEOTIDE SEQUENCE</scope>
    <source>
        <strain evidence="3">CBS 122368</strain>
    </source>
</reference>
<evidence type="ECO:0000256" key="1">
    <source>
        <dbReference type="SAM" id="MobiDB-lite"/>
    </source>
</evidence>
<evidence type="ECO:0000313" key="3">
    <source>
        <dbReference type="EMBL" id="KAF2257435.1"/>
    </source>
</evidence>
<dbReference type="OrthoDB" id="3792540at2759"/>
<evidence type="ECO:0000313" key="4">
    <source>
        <dbReference type="Proteomes" id="UP000800094"/>
    </source>
</evidence>
<dbReference type="Pfam" id="PF25545">
    <property type="entry name" value="DUF7924"/>
    <property type="match status" value="1"/>
</dbReference>
<feature type="region of interest" description="Disordered" evidence="1">
    <location>
        <begin position="1"/>
        <end position="107"/>
    </location>
</feature>
<dbReference type="RefSeq" id="XP_033692439.1">
    <property type="nucleotide sequence ID" value="XM_033824286.1"/>
</dbReference>
<evidence type="ECO:0000259" key="2">
    <source>
        <dbReference type="Pfam" id="PF25545"/>
    </source>
</evidence>
<feature type="compositionally biased region" description="Basic and acidic residues" evidence="1">
    <location>
        <begin position="39"/>
        <end position="52"/>
    </location>
</feature>
<keyword evidence="4" id="KW-1185">Reference proteome</keyword>
<feature type="compositionally biased region" description="Basic and acidic residues" evidence="1">
    <location>
        <begin position="12"/>
        <end position="22"/>
    </location>
</feature>
<feature type="domain" description="DUF7924" evidence="2">
    <location>
        <begin position="280"/>
        <end position="481"/>
    </location>
</feature>
<sequence>MNSAVLKSVSPRSREKLSKALQDRNMGAGAESSWNFKPQPRESRDLARKEPLRSGTKRRLSTTSEIDPLRAKVPLSRIDAQPRAEGENVEEAAETVLQQPKPQPPQHPYSSFLRDFVDPIDPDPRPQAESVYASVSNWLTSLEPDRWNCSRSDSYLRDEPIASNFTKSAPEMNYTQDANGYTIPQTTVSTASRSHGIDSGSTAPSDICGSGRKTALVETHGYRDFNLAQNGIYMRSSRENPPEHIATLIKHTRKVRQSPGPSTDEVWQDTALEALGDGATEAQVEKYFSTRVFPDYDPTDVLVRAERQSMFKHVTPTQRSTHHEISTPAPDLLYGYRNRVAFPQQQLQLSSMESQLWANSQCLIYPFFAIEFKGDGGSMQGAANQCLGGSASCVNLLERLNRKLLNCQSDTVRPIDSTTFSIAMDGTQAHLYITWKHNEQDFYMQEYESFLLQKPEQFLEFRKHVRNIIDWGKDTRLKKIQGSLDALLEESRKKASQAAKSRPPPSDDSSNGGRKRGKHS</sequence>
<accession>A0A6A6J3N1</accession>
<organism evidence="3 4">
    <name type="scientific">Trematosphaeria pertusa</name>
    <dbReference type="NCBI Taxonomy" id="390896"/>
    <lineage>
        <taxon>Eukaryota</taxon>
        <taxon>Fungi</taxon>
        <taxon>Dikarya</taxon>
        <taxon>Ascomycota</taxon>
        <taxon>Pezizomycotina</taxon>
        <taxon>Dothideomycetes</taxon>
        <taxon>Pleosporomycetidae</taxon>
        <taxon>Pleosporales</taxon>
        <taxon>Massarineae</taxon>
        <taxon>Trematosphaeriaceae</taxon>
        <taxon>Trematosphaeria</taxon>
    </lineage>
</organism>
<protein>
    <recommendedName>
        <fullName evidence="2">DUF7924 domain-containing protein</fullName>
    </recommendedName>
</protein>
<dbReference type="InterPro" id="IPR057684">
    <property type="entry name" value="DUF7924"/>
</dbReference>
<dbReference type="PANTHER" id="PTHR42470">
    <property type="entry name" value="VAST DOMAIN-CONTAINING PROTEIN"/>
    <property type="match status" value="1"/>
</dbReference>
<name>A0A6A6J3N1_9PLEO</name>
<dbReference type="AlphaFoldDB" id="A0A6A6J3N1"/>
<gene>
    <name evidence="3" type="ORF">BU26DRAFT_43835</name>
</gene>
<dbReference type="EMBL" id="ML987189">
    <property type="protein sequence ID" value="KAF2257435.1"/>
    <property type="molecule type" value="Genomic_DNA"/>
</dbReference>
<proteinExistence type="predicted"/>
<feature type="region of interest" description="Disordered" evidence="1">
    <location>
        <begin position="489"/>
        <end position="520"/>
    </location>
</feature>